<comment type="caution">
    <text evidence="2">The sequence shown here is derived from an EMBL/GenBank/DDBJ whole genome shotgun (WGS) entry which is preliminary data.</text>
</comment>
<gene>
    <name evidence="2" type="ORF">chiPu_0032865</name>
</gene>
<protein>
    <submittedName>
        <fullName evidence="2">Uncharacterized protein</fullName>
    </submittedName>
</protein>
<feature type="region of interest" description="Disordered" evidence="1">
    <location>
        <begin position="1"/>
        <end position="29"/>
    </location>
</feature>
<feature type="non-terminal residue" evidence="2">
    <location>
        <position position="63"/>
    </location>
</feature>
<organism evidence="2 3">
    <name type="scientific">Chiloscyllium punctatum</name>
    <name type="common">Brownbanded bambooshark</name>
    <name type="synonym">Hemiscyllium punctatum</name>
    <dbReference type="NCBI Taxonomy" id="137246"/>
    <lineage>
        <taxon>Eukaryota</taxon>
        <taxon>Metazoa</taxon>
        <taxon>Chordata</taxon>
        <taxon>Craniata</taxon>
        <taxon>Vertebrata</taxon>
        <taxon>Chondrichthyes</taxon>
        <taxon>Elasmobranchii</taxon>
        <taxon>Galeomorphii</taxon>
        <taxon>Galeoidea</taxon>
        <taxon>Orectolobiformes</taxon>
        <taxon>Hemiscylliidae</taxon>
        <taxon>Chiloscyllium</taxon>
    </lineage>
</organism>
<accession>A0A401U0J2</accession>
<name>A0A401U0J2_CHIPU</name>
<sequence>MTDIAPADGESAATPDTEPPPPSAPENISVSLRGFDTEEHARTFGNLVATYVRALSRYIDMSA</sequence>
<dbReference type="AlphaFoldDB" id="A0A401U0J2"/>
<evidence type="ECO:0000313" key="2">
    <source>
        <dbReference type="EMBL" id="GCC48399.1"/>
    </source>
</evidence>
<dbReference type="EMBL" id="BEZZ01247755">
    <property type="protein sequence ID" value="GCC48399.1"/>
    <property type="molecule type" value="Genomic_DNA"/>
</dbReference>
<proteinExistence type="predicted"/>
<evidence type="ECO:0000313" key="3">
    <source>
        <dbReference type="Proteomes" id="UP000287033"/>
    </source>
</evidence>
<dbReference type="Proteomes" id="UP000287033">
    <property type="component" value="Unassembled WGS sequence"/>
</dbReference>
<keyword evidence="3" id="KW-1185">Reference proteome</keyword>
<reference evidence="2 3" key="1">
    <citation type="journal article" date="2018" name="Nat. Ecol. Evol.">
        <title>Shark genomes provide insights into elasmobranch evolution and the origin of vertebrates.</title>
        <authorList>
            <person name="Hara Y"/>
            <person name="Yamaguchi K"/>
            <person name="Onimaru K"/>
            <person name="Kadota M"/>
            <person name="Koyanagi M"/>
            <person name="Keeley SD"/>
            <person name="Tatsumi K"/>
            <person name="Tanaka K"/>
            <person name="Motone F"/>
            <person name="Kageyama Y"/>
            <person name="Nozu R"/>
            <person name="Adachi N"/>
            <person name="Nishimura O"/>
            <person name="Nakagawa R"/>
            <person name="Tanegashima C"/>
            <person name="Kiyatake I"/>
            <person name="Matsumoto R"/>
            <person name="Murakumo K"/>
            <person name="Nishida K"/>
            <person name="Terakita A"/>
            <person name="Kuratani S"/>
            <person name="Sato K"/>
            <person name="Hyodo S Kuraku.S."/>
        </authorList>
    </citation>
    <scope>NUCLEOTIDE SEQUENCE [LARGE SCALE GENOMIC DNA]</scope>
</reference>
<evidence type="ECO:0000256" key="1">
    <source>
        <dbReference type="SAM" id="MobiDB-lite"/>
    </source>
</evidence>